<organism evidence="2 3">
    <name type="scientific">Gnathostoma spinigerum</name>
    <dbReference type="NCBI Taxonomy" id="75299"/>
    <lineage>
        <taxon>Eukaryota</taxon>
        <taxon>Metazoa</taxon>
        <taxon>Ecdysozoa</taxon>
        <taxon>Nematoda</taxon>
        <taxon>Chromadorea</taxon>
        <taxon>Rhabditida</taxon>
        <taxon>Spirurina</taxon>
        <taxon>Gnathostomatomorpha</taxon>
        <taxon>Gnathostomatoidea</taxon>
        <taxon>Gnathostomatidae</taxon>
        <taxon>Gnathostoma</taxon>
    </lineage>
</organism>
<keyword evidence="1" id="KW-0472">Membrane</keyword>
<dbReference type="AlphaFoldDB" id="A0ABD6EKE1"/>
<feature type="transmembrane region" description="Helical" evidence="1">
    <location>
        <begin position="50"/>
        <end position="73"/>
    </location>
</feature>
<evidence type="ECO:0000256" key="1">
    <source>
        <dbReference type="SAM" id="Phobius"/>
    </source>
</evidence>
<protein>
    <submittedName>
        <fullName evidence="2">Uncharacterized protein</fullName>
    </submittedName>
</protein>
<dbReference type="EMBL" id="JBGFUD010004940">
    <property type="protein sequence ID" value="MFH4980020.1"/>
    <property type="molecule type" value="Genomic_DNA"/>
</dbReference>
<name>A0ABD6EKE1_9BILA</name>
<dbReference type="Proteomes" id="UP001608902">
    <property type="component" value="Unassembled WGS sequence"/>
</dbReference>
<keyword evidence="3" id="KW-1185">Reference proteome</keyword>
<reference evidence="2 3" key="1">
    <citation type="submission" date="2024-08" db="EMBL/GenBank/DDBJ databases">
        <title>Gnathostoma spinigerum genome.</title>
        <authorList>
            <person name="Gonzalez-Bertolin B."/>
            <person name="Monzon S."/>
            <person name="Zaballos A."/>
            <person name="Jimenez P."/>
            <person name="Dekumyoy P."/>
            <person name="Varona S."/>
            <person name="Cuesta I."/>
            <person name="Sumanam S."/>
            <person name="Adisakwattana P."/>
            <person name="Gasser R.B."/>
            <person name="Hernandez-Gonzalez A."/>
            <person name="Young N.D."/>
            <person name="Perteguer M.J."/>
        </authorList>
    </citation>
    <scope>NUCLEOTIDE SEQUENCE [LARGE SCALE GENOMIC DNA]</scope>
    <source>
        <strain evidence="2">AL3</strain>
        <tissue evidence="2">Liver</tissue>
    </source>
</reference>
<gene>
    <name evidence="2" type="ORF">AB6A40_006729</name>
</gene>
<sequence length="79" mass="9353">MNWKRVKSSIFAKCAFNLRNDEDIIQCHQNCKWVFSLVYEKTRFYNADHILSFGLSSGLRILHLLLYLNIWVIGCPWSS</sequence>
<keyword evidence="1" id="KW-1133">Transmembrane helix</keyword>
<accession>A0ABD6EKE1</accession>
<evidence type="ECO:0000313" key="3">
    <source>
        <dbReference type="Proteomes" id="UP001608902"/>
    </source>
</evidence>
<comment type="caution">
    <text evidence="2">The sequence shown here is derived from an EMBL/GenBank/DDBJ whole genome shotgun (WGS) entry which is preliminary data.</text>
</comment>
<evidence type="ECO:0000313" key="2">
    <source>
        <dbReference type="EMBL" id="MFH4980020.1"/>
    </source>
</evidence>
<keyword evidence="1" id="KW-0812">Transmembrane</keyword>
<proteinExistence type="predicted"/>